<evidence type="ECO:0000256" key="6">
    <source>
        <dbReference type="ARBA" id="ARBA00022723"/>
    </source>
</evidence>
<evidence type="ECO:0000256" key="12">
    <source>
        <dbReference type="RuleBase" id="RU361274"/>
    </source>
</evidence>
<evidence type="ECO:0000256" key="7">
    <source>
        <dbReference type="ARBA" id="ARBA00022801"/>
    </source>
</evidence>
<comment type="catalytic activity">
    <reaction evidence="10">
        <text>adenosine + phosphate = alpha-D-ribose 1-phosphate + adenine</text>
        <dbReference type="Rhea" id="RHEA:27642"/>
        <dbReference type="ChEBI" id="CHEBI:16335"/>
        <dbReference type="ChEBI" id="CHEBI:16708"/>
        <dbReference type="ChEBI" id="CHEBI:43474"/>
        <dbReference type="ChEBI" id="CHEBI:57720"/>
        <dbReference type="EC" id="2.4.2.1"/>
    </reaction>
    <physiologicalReaction direction="left-to-right" evidence="10">
        <dbReference type="Rhea" id="RHEA:27643"/>
    </physiologicalReaction>
</comment>
<evidence type="ECO:0000256" key="1">
    <source>
        <dbReference type="ARBA" id="ARBA00000553"/>
    </source>
</evidence>
<proteinExistence type="inferred from homology"/>
<sequence length="277" mass="30978">MEPFVKVSEAQKPTLLYLSKWMEQYPQLSIGFTTRVGGVSKGDFASLNCGLHVNDNKEDVITNRKMIAEAIGFSFDTVTCSNQVHGDEIALITQDEKGKGRLSQEDSIPFKDALITDQPNICLISFYADCVPLYFFDPVLQVIGIAHAGWKGTYLEIAKKTIIKMSEAYGSKPENILAGIGPSIGHCCYEVDERIINHFEDTYYLYSFIQSKGNGKYTLNLKEMNRQIMLNAGILPTQIEITQYCTGCSSDMFYSHRIEKGSTGRMMSWIGLKSPIA</sequence>
<evidence type="ECO:0000256" key="3">
    <source>
        <dbReference type="ARBA" id="ARBA00003215"/>
    </source>
</evidence>
<evidence type="ECO:0000256" key="5">
    <source>
        <dbReference type="ARBA" id="ARBA00022679"/>
    </source>
</evidence>
<comment type="catalytic activity">
    <reaction evidence="1">
        <text>inosine + phosphate = alpha-D-ribose 1-phosphate + hypoxanthine</text>
        <dbReference type="Rhea" id="RHEA:27646"/>
        <dbReference type="ChEBI" id="CHEBI:17368"/>
        <dbReference type="ChEBI" id="CHEBI:17596"/>
        <dbReference type="ChEBI" id="CHEBI:43474"/>
        <dbReference type="ChEBI" id="CHEBI:57720"/>
        <dbReference type="EC" id="2.4.2.1"/>
    </reaction>
    <physiologicalReaction direction="left-to-right" evidence="1">
        <dbReference type="Rhea" id="RHEA:27647"/>
    </physiologicalReaction>
</comment>
<accession>A0A6N9Q3Q4</accession>
<dbReference type="CDD" id="cd16833">
    <property type="entry name" value="YfiH"/>
    <property type="match status" value="1"/>
</dbReference>
<dbReference type="SUPFAM" id="SSF64438">
    <property type="entry name" value="CNF1/YfiH-like putative cysteine hydrolases"/>
    <property type="match status" value="1"/>
</dbReference>
<protein>
    <recommendedName>
        <fullName evidence="12">Purine nucleoside phosphorylase</fullName>
    </recommendedName>
</protein>
<comment type="catalytic activity">
    <reaction evidence="11">
        <text>S-methyl-5'-thioadenosine + phosphate = 5-(methylsulfanyl)-alpha-D-ribose 1-phosphate + adenine</text>
        <dbReference type="Rhea" id="RHEA:11852"/>
        <dbReference type="ChEBI" id="CHEBI:16708"/>
        <dbReference type="ChEBI" id="CHEBI:17509"/>
        <dbReference type="ChEBI" id="CHEBI:43474"/>
        <dbReference type="ChEBI" id="CHEBI:58533"/>
        <dbReference type="EC" id="2.4.2.28"/>
    </reaction>
    <physiologicalReaction direction="left-to-right" evidence="11">
        <dbReference type="Rhea" id="RHEA:11853"/>
    </physiologicalReaction>
</comment>
<evidence type="ECO:0000256" key="4">
    <source>
        <dbReference type="ARBA" id="ARBA00007353"/>
    </source>
</evidence>
<organism evidence="13 14">
    <name type="scientific">Chengkuizengella marina</name>
    <dbReference type="NCBI Taxonomy" id="2507566"/>
    <lineage>
        <taxon>Bacteria</taxon>
        <taxon>Bacillati</taxon>
        <taxon>Bacillota</taxon>
        <taxon>Bacilli</taxon>
        <taxon>Bacillales</taxon>
        <taxon>Paenibacillaceae</taxon>
        <taxon>Chengkuizengella</taxon>
    </lineage>
</organism>
<dbReference type="EMBL" id="SIJB01000024">
    <property type="protein sequence ID" value="NBI29432.1"/>
    <property type="molecule type" value="Genomic_DNA"/>
</dbReference>
<comment type="function">
    <text evidence="3">Purine nucleoside enzyme that catalyzes the phosphorolysis of adenosine and inosine nucleosides, yielding D-ribose 1-phosphate and the respective free bases, adenine and hypoxanthine. Also catalyzes the phosphorolysis of S-methyl-5'-thioadenosine into adenine and S-methyl-5-thio-alpha-D-ribose 1-phosphate. Also has adenosine deaminase activity.</text>
</comment>
<keyword evidence="8" id="KW-0862">Zinc</keyword>
<dbReference type="Proteomes" id="UP000448943">
    <property type="component" value="Unassembled WGS sequence"/>
</dbReference>
<comment type="cofactor">
    <cofactor evidence="2">
        <name>Zn(2+)</name>
        <dbReference type="ChEBI" id="CHEBI:29105"/>
    </cofactor>
</comment>
<name>A0A6N9Q3Q4_9BACL</name>
<comment type="caution">
    <text evidence="13">The sequence shown here is derived from an EMBL/GenBank/DDBJ whole genome shotgun (WGS) entry which is preliminary data.</text>
</comment>
<comment type="similarity">
    <text evidence="4 12">Belongs to the purine nucleoside phosphorylase YfiH/LACC1 family.</text>
</comment>
<keyword evidence="14" id="KW-1185">Reference proteome</keyword>
<dbReference type="GO" id="GO:0017061">
    <property type="term" value="F:S-methyl-5-thioadenosine phosphorylase activity"/>
    <property type="evidence" value="ECO:0007669"/>
    <property type="project" value="UniProtKB-EC"/>
</dbReference>
<evidence type="ECO:0000313" key="14">
    <source>
        <dbReference type="Proteomes" id="UP000448943"/>
    </source>
</evidence>
<evidence type="ECO:0000256" key="8">
    <source>
        <dbReference type="ARBA" id="ARBA00022833"/>
    </source>
</evidence>
<dbReference type="GO" id="GO:0005507">
    <property type="term" value="F:copper ion binding"/>
    <property type="evidence" value="ECO:0007669"/>
    <property type="project" value="TreeGrafter"/>
</dbReference>
<dbReference type="RefSeq" id="WP_160646236.1">
    <property type="nucleotide sequence ID" value="NZ_SIJB01000024.1"/>
</dbReference>
<dbReference type="InterPro" id="IPR011324">
    <property type="entry name" value="Cytotoxic_necrot_fac-like_cat"/>
</dbReference>
<dbReference type="Gene3D" id="3.60.140.10">
    <property type="entry name" value="CNF1/YfiH-like putative cysteine hydrolases"/>
    <property type="match status" value="1"/>
</dbReference>
<evidence type="ECO:0000256" key="11">
    <source>
        <dbReference type="ARBA" id="ARBA00049893"/>
    </source>
</evidence>
<comment type="catalytic activity">
    <reaction evidence="9">
        <text>adenosine + H2O + H(+) = inosine + NH4(+)</text>
        <dbReference type="Rhea" id="RHEA:24408"/>
        <dbReference type="ChEBI" id="CHEBI:15377"/>
        <dbReference type="ChEBI" id="CHEBI:15378"/>
        <dbReference type="ChEBI" id="CHEBI:16335"/>
        <dbReference type="ChEBI" id="CHEBI:17596"/>
        <dbReference type="ChEBI" id="CHEBI:28938"/>
        <dbReference type="EC" id="3.5.4.4"/>
    </reaction>
    <physiologicalReaction direction="left-to-right" evidence="9">
        <dbReference type="Rhea" id="RHEA:24409"/>
    </physiologicalReaction>
</comment>
<evidence type="ECO:0000256" key="2">
    <source>
        <dbReference type="ARBA" id="ARBA00001947"/>
    </source>
</evidence>
<dbReference type="OrthoDB" id="4279at2"/>
<dbReference type="PANTHER" id="PTHR30616">
    <property type="entry name" value="UNCHARACTERIZED PROTEIN YFIH"/>
    <property type="match status" value="1"/>
</dbReference>
<dbReference type="PANTHER" id="PTHR30616:SF2">
    <property type="entry name" value="PURINE NUCLEOSIDE PHOSPHORYLASE LACC1"/>
    <property type="match status" value="1"/>
</dbReference>
<dbReference type="NCBIfam" id="TIGR00726">
    <property type="entry name" value="peptidoglycan editing factor PgeF"/>
    <property type="match status" value="1"/>
</dbReference>
<dbReference type="InterPro" id="IPR003730">
    <property type="entry name" value="Cu_polyphenol_OxRdtase"/>
</dbReference>
<gene>
    <name evidence="13" type="primary">pgeF</name>
    <name evidence="13" type="ORF">ERL59_10710</name>
</gene>
<evidence type="ECO:0000256" key="9">
    <source>
        <dbReference type="ARBA" id="ARBA00047989"/>
    </source>
</evidence>
<reference evidence="13 14" key="1">
    <citation type="submission" date="2019-01" db="EMBL/GenBank/DDBJ databases">
        <title>Chengkuizengella sp. nov., isolated from deep-sea sediment of East Pacific Ocean.</title>
        <authorList>
            <person name="Yang J."/>
            <person name="Lai Q."/>
            <person name="Shao Z."/>
        </authorList>
    </citation>
    <scope>NUCLEOTIDE SEQUENCE [LARGE SCALE GENOMIC DNA]</scope>
    <source>
        <strain evidence="13 14">YPA3-1-1</strain>
    </source>
</reference>
<dbReference type="AlphaFoldDB" id="A0A6N9Q3Q4"/>
<keyword evidence="6" id="KW-0479">Metal-binding</keyword>
<keyword evidence="7" id="KW-0378">Hydrolase</keyword>
<evidence type="ECO:0000256" key="10">
    <source>
        <dbReference type="ARBA" id="ARBA00048968"/>
    </source>
</evidence>
<dbReference type="Pfam" id="PF02578">
    <property type="entry name" value="Cu-oxidase_4"/>
    <property type="match status" value="1"/>
</dbReference>
<keyword evidence="5" id="KW-0808">Transferase</keyword>
<dbReference type="GO" id="GO:0016787">
    <property type="term" value="F:hydrolase activity"/>
    <property type="evidence" value="ECO:0007669"/>
    <property type="project" value="UniProtKB-KW"/>
</dbReference>
<evidence type="ECO:0000313" key="13">
    <source>
        <dbReference type="EMBL" id="NBI29432.1"/>
    </source>
</evidence>
<dbReference type="InterPro" id="IPR038371">
    <property type="entry name" value="Cu_polyphenol_OxRdtase_sf"/>
</dbReference>